<sequence length="73" mass="8221">MNTQISKTVTIFFYDDISLELKHRVGTFNYNPNGRVIIPTSFKHDKSIVAVCEGDVKVLNKVGERILPLEKAA</sequence>
<dbReference type="InterPro" id="IPR014271">
    <property type="entry name" value="CHP02922"/>
</dbReference>
<accession>A0ABY9TGM8</accession>
<evidence type="ECO:0000313" key="1">
    <source>
        <dbReference type="EMBL" id="WNC67856.1"/>
    </source>
</evidence>
<reference evidence="2" key="1">
    <citation type="submission" date="2023-09" db="EMBL/GenBank/DDBJ databases">
        <authorList>
            <person name="Li S."/>
            <person name="Li X."/>
            <person name="Zhang C."/>
            <person name="Zhao Z."/>
        </authorList>
    </citation>
    <scope>NUCLEOTIDE SEQUENCE [LARGE SCALE GENOMIC DNA]</scope>
    <source>
        <strain evidence="2">SQ345</strain>
    </source>
</reference>
<protein>
    <submittedName>
        <fullName evidence="1">TIGR02922 family protein</fullName>
    </submittedName>
</protein>
<dbReference type="EMBL" id="CP134146">
    <property type="protein sequence ID" value="WNC67856.1"/>
    <property type="molecule type" value="Genomic_DNA"/>
</dbReference>
<dbReference type="NCBIfam" id="TIGR02922">
    <property type="entry name" value="TIGR02922 family protein"/>
    <property type="match status" value="1"/>
</dbReference>
<keyword evidence="2" id="KW-1185">Reference proteome</keyword>
<dbReference type="Pfam" id="PF09558">
    <property type="entry name" value="DUF2375"/>
    <property type="match status" value="1"/>
</dbReference>
<dbReference type="Proteomes" id="UP001248581">
    <property type="component" value="Chromosome"/>
</dbReference>
<dbReference type="RefSeq" id="WP_348387015.1">
    <property type="nucleotide sequence ID" value="NZ_CP134146.1"/>
</dbReference>
<proteinExistence type="predicted"/>
<name>A0ABY9TGM8_9GAMM</name>
<gene>
    <name evidence="1" type="ORF">RI845_15170</name>
</gene>
<organism evidence="1 2">
    <name type="scientific">Thalassotalea nanhaiensis</name>
    <dbReference type="NCBI Taxonomy" id="3065648"/>
    <lineage>
        <taxon>Bacteria</taxon>
        <taxon>Pseudomonadati</taxon>
        <taxon>Pseudomonadota</taxon>
        <taxon>Gammaproteobacteria</taxon>
        <taxon>Alteromonadales</taxon>
        <taxon>Colwelliaceae</taxon>
        <taxon>Thalassotalea</taxon>
    </lineage>
</organism>
<evidence type="ECO:0000313" key="2">
    <source>
        <dbReference type="Proteomes" id="UP001248581"/>
    </source>
</evidence>